<dbReference type="AlphaFoldDB" id="A0A0B5FJ82"/>
<dbReference type="GO" id="GO:0003824">
    <property type="term" value="F:catalytic activity"/>
    <property type="evidence" value="ECO:0007669"/>
    <property type="project" value="InterPro"/>
</dbReference>
<keyword evidence="10" id="KW-1185">Reference proteome</keyword>
<keyword evidence="2 6" id="KW-0949">S-adenosyl-L-methionine</keyword>
<feature type="domain" description="Radical SAM core" evidence="8">
    <location>
        <begin position="294"/>
        <end position="564"/>
    </location>
</feature>
<dbReference type="GO" id="GO:0005506">
    <property type="term" value="F:iron ion binding"/>
    <property type="evidence" value="ECO:0007669"/>
    <property type="project" value="UniProtKB-UniRule"/>
</dbReference>
<dbReference type="HOGENOM" id="CLU_018288_2_0_7"/>
<dbReference type="SMART" id="SM00729">
    <property type="entry name" value="Elp3"/>
    <property type="match status" value="1"/>
</dbReference>
<evidence type="ECO:0000256" key="3">
    <source>
        <dbReference type="ARBA" id="ARBA00022723"/>
    </source>
</evidence>
<feature type="binding site" evidence="6">
    <location>
        <position position="315"/>
    </location>
    <ligand>
        <name>[4Fe-4S] cluster</name>
        <dbReference type="ChEBI" id="CHEBI:49883"/>
        <note>4Fe-4S-S-AdoMet</note>
    </ligand>
</feature>
<dbReference type="HAMAP" id="MF_01251">
    <property type="entry name" value="UPF0313"/>
    <property type="match status" value="1"/>
</dbReference>
<evidence type="ECO:0000256" key="4">
    <source>
        <dbReference type="ARBA" id="ARBA00023004"/>
    </source>
</evidence>
<dbReference type="Pfam" id="PF04055">
    <property type="entry name" value="Radical_SAM"/>
    <property type="match status" value="1"/>
</dbReference>
<keyword evidence="3 6" id="KW-0479">Metal-binding</keyword>
<accession>A0A0B5FJ82</accession>
<dbReference type="InterPro" id="IPR023404">
    <property type="entry name" value="rSAM_horseshoe"/>
</dbReference>
<dbReference type="SFLD" id="SFLDG01069">
    <property type="entry name" value="UPF0313"/>
    <property type="match status" value="1"/>
</dbReference>
<feature type="binding site" evidence="6">
    <location>
        <position position="308"/>
    </location>
    <ligand>
        <name>[4Fe-4S] cluster</name>
        <dbReference type="ChEBI" id="CHEBI:49883"/>
        <note>4Fe-4S-S-AdoMet</note>
    </ligand>
</feature>
<dbReference type="InterPro" id="IPR006638">
    <property type="entry name" value="Elp3/MiaA/NifB-like_rSAM"/>
</dbReference>
<dbReference type="Gene3D" id="3.80.30.20">
    <property type="entry name" value="tm_1862 like domain"/>
    <property type="match status" value="1"/>
</dbReference>
<organism evidence="9 10">
    <name type="scientific">Geoalkalibacter subterraneus</name>
    <dbReference type="NCBI Taxonomy" id="483547"/>
    <lineage>
        <taxon>Bacteria</taxon>
        <taxon>Pseudomonadati</taxon>
        <taxon>Thermodesulfobacteriota</taxon>
        <taxon>Desulfuromonadia</taxon>
        <taxon>Desulfuromonadales</taxon>
        <taxon>Geoalkalibacteraceae</taxon>
        <taxon>Geoalkalibacter</taxon>
    </lineage>
</organism>
<dbReference type="NCBIfam" id="TIGR03904">
    <property type="entry name" value="SAM_YgiQ"/>
    <property type="match status" value="1"/>
</dbReference>
<dbReference type="SFLD" id="SFLDG01082">
    <property type="entry name" value="B12-binding_domain_containing"/>
    <property type="match status" value="1"/>
</dbReference>
<dbReference type="KEGG" id="gsb:GSUB_13805"/>
<dbReference type="PANTHER" id="PTHR32331:SF0">
    <property type="entry name" value="UPF0313 PROTEIN YGIQ"/>
    <property type="match status" value="1"/>
</dbReference>
<evidence type="ECO:0000256" key="7">
    <source>
        <dbReference type="SAM" id="MobiDB-lite"/>
    </source>
</evidence>
<feature type="region of interest" description="Disordered" evidence="7">
    <location>
        <begin position="584"/>
        <end position="614"/>
    </location>
</feature>
<feature type="binding site" evidence="6">
    <location>
        <position position="312"/>
    </location>
    <ligand>
        <name>[4Fe-4S] cluster</name>
        <dbReference type="ChEBI" id="CHEBI:49883"/>
        <note>4Fe-4S-S-AdoMet</note>
    </ligand>
</feature>
<dbReference type="Pfam" id="PF11842">
    <property type="entry name" value="DUF3362"/>
    <property type="match status" value="1"/>
</dbReference>
<dbReference type="OrthoDB" id="9803479at2"/>
<reference evidence="9 10" key="1">
    <citation type="journal article" date="2015" name="Genome Announc.">
        <title>Genomes of Geoalkalibacter ferrihydriticus Z-0531T and Geoalkalibacter subterraneus Red1T, Two Haloalkaliphilic Metal-Reducing Deltaproteobacteria.</title>
        <authorList>
            <person name="Badalamenti J.P."/>
            <person name="Krajmalnik-Brown R."/>
            <person name="Torres C.I."/>
            <person name="Bond D.R."/>
        </authorList>
    </citation>
    <scope>NUCLEOTIDE SEQUENCE [LARGE SCALE GENOMIC DNA]</scope>
    <source>
        <strain evidence="9 10">Red1</strain>
    </source>
</reference>
<sequence>MCGANSPQHLPASKAEMDSRGWNELDILLISGDAYVDHPAFGVPLLGRLLEAEGYRVGIIAQPAWKDPESFRVMGRPRLFAAVSAGAMDSMVNHYTAARKVRNNDAYTPGGRSGARPDRALIAYTAALKGAFKGLPVVIGGIEASLRRLAHYDYWQDRVRRSVLVDSKADLLVFGMGERPLLEIARRAAEGEPLKEMLDIRGTAAMVKDEPDDAVRLPPFEQVRDDRQAYGEAFRLAAEENNPWSGRPLTQAYGNRWLRINPPALPLTEEEMDRLYALPFTRLPHPSYTETIPAFEQIRFSITSHRGCAGGCAFCAITHHQGKAIQSRSLESVRSEAEQLTTHPDFRGTISDIGGPTANMYGMACSDPQARSKCRRDSCLYPRICPKLTADGRKATELLRAVRHIEGVRHVFVASGIRYDLLDHQQEYFEALLEHHVGGLLKIAPESVVDEVTAIMRKPGAQPLEKFLRYYYDACRCSGKRRGVVPYLIAGHPGCTLSHMVDTALFLKKHNLRVEQVQEFTPTPGTVSTCIWHTGRDPFTGHPVHVPTDPRERRLQKALLLWHLPENRREIEAALRECGREKDGRLLLGGNGKDSGLKEKSKIQGKRKRHQRKA</sequence>
<dbReference type="PANTHER" id="PTHR32331">
    <property type="entry name" value="UPF0313 PROTEIN YGIQ"/>
    <property type="match status" value="1"/>
</dbReference>
<dbReference type="SFLD" id="SFLDS00029">
    <property type="entry name" value="Radical_SAM"/>
    <property type="match status" value="1"/>
</dbReference>
<dbReference type="InterPro" id="IPR013704">
    <property type="entry name" value="UPF0313_N"/>
</dbReference>
<evidence type="ECO:0000313" key="9">
    <source>
        <dbReference type="EMBL" id="AJF07423.1"/>
    </source>
</evidence>
<evidence type="ECO:0000256" key="1">
    <source>
        <dbReference type="ARBA" id="ARBA00022485"/>
    </source>
</evidence>
<dbReference type="Pfam" id="PF08497">
    <property type="entry name" value="Radical_SAM_N"/>
    <property type="match status" value="1"/>
</dbReference>
<feature type="compositionally biased region" description="Basic residues" evidence="7">
    <location>
        <begin position="603"/>
        <end position="614"/>
    </location>
</feature>
<keyword evidence="1 6" id="KW-0004">4Fe-4S</keyword>
<keyword evidence="4 6" id="KW-0408">Iron</keyword>
<dbReference type="GO" id="GO:0051539">
    <property type="term" value="F:4 iron, 4 sulfur cluster binding"/>
    <property type="evidence" value="ECO:0007669"/>
    <property type="project" value="UniProtKB-KW"/>
</dbReference>
<comment type="cofactor">
    <cofactor evidence="6">
        <name>[4Fe-4S] cluster</name>
        <dbReference type="ChEBI" id="CHEBI:49883"/>
    </cofactor>
    <text evidence="6">Binds 1 [4Fe-4S] cluster. The cluster is coordinated with 3 cysteines and an exchangeable S-adenosyl-L-methionine.</text>
</comment>
<dbReference type="RefSeq" id="WP_040201327.1">
    <property type="nucleotide sequence ID" value="NZ_CP010311.1"/>
</dbReference>
<dbReference type="InterPro" id="IPR058240">
    <property type="entry name" value="rSAM_sf"/>
</dbReference>
<dbReference type="SUPFAM" id="SSF102114">
    <property type="entry name" value="Radical SAM enzymes"/>
    <property type="match status" value="1"/>
</dbReference>
<dbReference type="Proteomes" id="UP000035036">
    <property type="component" value="Chromosome"/>
</dbReference>
<evidence type="ECO:0000256" key="6">
    <source>
        <dbReference type="HAMAP-Rule" id="MF_01251"/>
    </source>
</evidence>
<protein>
    <recommendedName>
        <fullName evidence="8">Radical SAM core domain-containing protein</fullName>
    </recommendedName>
</protein>
<evidence type="ECO:0000313" key="10">
    <source>
        <dbReference type="Proteomes" id="UP000035036"/>
    </source>
</evidence>
<name>A0A0B5FJ82_9BACT</name>
<dbReference type="PROSITE" id="PS51918">
    <property type="entry name" value="RADICAL_SAM"/>
    <property type="match status" value="1"/>
</dbReference>
<gene>
    <name evidence="9" type="ORF">GSUB_13805</name>
</gene>
<proteinExistence type="inferred from homology"/>
<evidence type="ECO:0000256" key="5">
    <source>
        <dbReference type="ARBA" id="ARBA00023014"/>
    </source>
</evidence>
<comment type="similarity">
    <text evidence="6">Belongs to the UPF0313 family.</text>
</comment>
<dbReference type="EMBL" id="CP010311">
    <property type="protein sequence ID" value="AJF07423.1"/>
    <property type="molecule type" value="Genomic_DNA"/>
</dbReference>
<dbReference type="InterPro" id="IPR022946">
    <property type="entry name" value="UPF0313"/>
</dbReference>
<evidence type="ECO:0000256" key="2">
    <source>
        <dbReference type="ARBA" id="ARBA00022691"/>
    </source>
</evidence>
<dbReference type="InterPro" id="IPR024560">
    <property type="entry name" value="UPF0313_C"/>
</dbReference>
<dbReference type="InterPro" id="IPR007197">
    <property type="entry name" value="rSAM"/>
</dbReference>
<evidence type="ECO:0000259" key="8">
    <source>
        <dbReference type="PROSITE" id="PS51918"/>
    </source>
</evidence>
<keyword evidence="5 6" id="KW-0411">Iron-sulfur</keyword>